<gene>
    <name evidence="1" type="ORF">OXU80_27005</name>
</gene>
<evidence type="ECO:0000313" key="2">
    <source>
        <dbReference type="Proteomes" id="UP001163223"/>
    </source>
</evidence>
<protein>
    <submittedName>
        <fullName evidence="1">Uncharacterized protein</fullName>
    </submittedName>
</protein>
<name>A0ACD4NNU2_9HYPH</name>
<evidence type="ECO:0000313" key="1">
    <source>
        <dbReference type="EMBL" id="WAJ28417.1"/>
    </source>
</evidence>
<dbReference type="Proteomes" id="UP001163223">
    <property type="component" value="Chromosome"/>
</dbReference>
<keyword evidence="2" id="KW-1185">Reference proteome</keyword>
<dbReference type="EMBL" id="CP113520">
    <property type="protein sequence ID" value="WAJ28417.1"/>
    <property type="molecule type" value="Genomic_DNA"/>
</dbReference>
<accession>A0ACD4NNU2</accession>
<organism evidence="1 2">
    <name type="scientific">Antarcticirhabdus aurantiaca</name>
    <dbReference type="NCBI Taxonomy" id="2606717"/>
    <lineage>
        <taxon>Bacteria</taxon>
        <taxon>Pseudomonadati</taxon>
        <taxon>Pseudomonadota</taxon>
        <taxon>Alphaproteobacteria</taxon>
        <taxon>Hyphomicrobiales</taxon>
        <taxon>Aurantimonadaceae</taxon>
        <taxon>Antarcticirhabdus</taxon>
    </lineage>
</organism>
<reference evidence="1" key="1">
    <citation type="submission" date="2022-11" db="EMBL/GenBank/DDBJ databases">
        <title>beta-Carotene-producing bacterium, Jeongeuplla avenae sp. nov., alleviates the salt stress of Arabidopsis seedlings.</title>
        <authorList>
            <person name="Jiang L."/>
            <person name="Lee J."/>
        </authorList>
    </citation>
    <scope>NUCLEOTIDE SEQUENCE</scope>
    <source>
        <strain evidence="1">DY_R2A_6</strain>
    </source>
</reference>
<proteinExistence type="predicted"/>
<sequence length="58" mass="6016">MLAADTVEHGALMAVPFPAMQSAGIGNSGPRSRSRFIDFTSLFEPVATTTGGRHAGKP</sequence>